<keyword evidence="3" id="KW-1185">Reference proteome</keyword>
<evidence type="ECO:0000256" key="1">
    <source>
        <dbReference type="SAM" id="MobiDB-lite"/>
    </source>
</evidence>
<evidence type="ECO:0000313" key="2">
    <source>
        <dbReference type="EMBL" id="KAA0706094.1"/>
    </source>
</evidence>
<feature type="region of interest" description="Disordered" evidence="1">
    <location>
        <begin position="135"/>
        <end position="169"/>
    </location>
</feature>
<feature type="region of interest" description="Disordered" evidence="1">
    <location>
        <begin position="82"/>
        <end position="111"/>
    </location>
</feature>
<proteinExistence type="predicted"/>
<comment type="caution">
    <text evidence="2">The sequence shown here is derived from an EMBL/GenBank/DDBJ whole genome shotgun (WGS) entry which is preliminary data.</text>
</comment>
<feature type="compositionally biased region" description="Basic and acidic residues" evidence="1">
    <location>
        <begin position="139"/>
        <end position="164"/>
    </location>
</feature>
<name>A0A5A9N7X6_9TELE</name>
<dbReference type="EMBL" id="SOYY01000021">
    <property type="protein sequence ID" value="KAA0706094.1"/>
    <property type="molecule type" value="Genomic_DNA"/>
</dbReference>
<gene>
    <name evidence="2" type="ORF">E1301_Tti018373</name>
</gene>
<reference evidence="2 3" key="1">
    <citation type="journal article" date="2019" name="Mol. Ecol. Resour.">
        <title>Chromosome-level genome assembly of Triplophysa tibetana, a fish adapted to the harsh high-altitude environment of the Tibetan Plateau.</title>
        <authorList>
            <person name="Yang X."/>
            <person name="Liu H."/>
            <person name="Ma Z."/>
            <person name="Zou Y."/>
            <person name="Zou M."/>
            <person name="Mao Y."/>
            <person name="Li X."/>
            <person name="Wang H."/>
            <person name="Chen T."/>
            <person name="Wang W."/>
            <person name="Yang R."/>
        </authorList>
    </citation>
    <scope>NUCLEOTIDE SEQUENCE [LARGE SCALE GENOMIC DNA]</scope>
    <source>
        <strain evidence="2">TTIB1903HZAU</strain>
        <tissue evidence="2">Muscle</tissue>
    </source>
</reference>
<dbReference type="GO" id="GO:0005634">
    <property type="term" value="C:nucleus"/>
    <property type="evidence" value="ECO:0007669"/>
    <property type="project" value="TreeGrafter"/>
</dbReference>
<dbReference type="Proteomes" id="UP000324632">
    <property type="component" value="Chromosome 21"/>
</dbReference>
<sequence length="277" mass="32186">MLISSYRIVRQFPGCISQFDSYLAVHAIPFKVAKIEFASRKKVKLKDVLVRNKSKNHANPALDDHLQNIPQRLREIMKSKEMMKMGSRHRKKAPKPNTGQKGDIPVPHFRKGKGESVKAYIHRMTQESEHVLFLTNNQVDRKPEKGKTERQLKKPENQTEEEKSTKRKCRAKLQQAKKKLAQREKLEEEAMFTDEVQFGEVNMAPPSLTVKPKKATIKPQGAYKGLLLNSLLGHSPVSVAEPSMARKRIMEEERERVVHLYRQMKKKQMDKKEKDRR</sequence>
<protein>
    <submittedName>
        <fullName evidence="2">Coiled-coil domain-containing protein 137</fullName>
    </submittedName>
</protein>
<dbReference type="AlphaFoldDB" id="A0A5A9N7X6"/>
<accession>A0A5A9N7X6</accession>
<dbReference type="InterPro" id="IPR026680">
    <property type="entry name" value="CCDC137"/>
</dbReference>
<dbReference type="PANTHER" id="PTHR21838:SF2">
    <property type="entry name" value="COILED-COIL DOMAIN-CONTAINING PROTEIN 137"/>
    <property type="match status" value="1"/>
</dbReference>
<dbReference type="PANTHER" id="PTHR21838">
    <property type="entry name" value="COILED-COIL DOMAIN-CONTAINING PROTEIN 137"/>
    <property type="match status" value="1"/>
</dbReference>
<organism evidence="2 3">
    <name type="scientific">Triplophysa tibetana</name>
    <dbReference type="NCBI Taxonomy" id="1572043"/>
    <lineage>
        <taxon>Eukaryota</taxon>
        <taxon>Metazoa</taxon>
        <taxon>Chordata</taxon>
        <taxon>Craniata</taxon>
        <taxon>Vertebrata</taxon>
        <taxon>Euteleostomi</taxon>
        <taxon>Actinopterygii</taxon>
        <taxon>Neopterygii</taxon>
        <taxon>Teleostei</taxon>
        <taxon>Ostariophysi</taxon>
        <taxon>Cypriniformes</taxon>
        <taxon>Nemacheilidae</taxon>
        <taxon>Triplophysa</taxon>
    </lineage>
</organism>
<evidence type="ECO:0000313" key="3">
    <source>
        <dbReference type="Proteomes" id="UP000324632"/>
    </source>
</evidence>